<evidence type="ECO:0000256" key="5">
    <source>
        <dbReference type="ARBA" id="ARBA00022985"/>
    </source>
</evidence>
<evidence type="ECO:0000256" key="8">
    <source>
        <dbReference type="SAM" id="Phobius"/>
    </source>
</evidence>
<keyword evidence="5" id="KW-0448">Lipopolysaccharide biosynthesis</keyword>
<gene>
    <name evidence="10" type="ORF">METZ01_LOCUS497970</name>
</gene>
<dbReference type="PANTHER" id="PTHR48090">
    <property type="entry name" value="UNDECAPRENYL-PHOSPHATE 4-DEOXY-4-FORMAMIDO-L-ARABINOSE TRANSFERASE-RELATED"/>
    <property type="match status" value="1"/>
</dbReference>
<reference evidence="10" key="1">
    <citation type="submission" date="2018-05" db="EMBL/GenBank/DDBJ databases">
        <authorList>
            <person name="Lanie J.A."/>
            <person name="Ng W.-L."/>
            <person name="Kazmierczak K.M."/>
            <person name="Andrzejewski T.M."/>
            <person name="Davidsen T.M."/>
            <person name="Wayne K.J."/>
            <person name="Tettelin H."/>
            <person name="Glass J.I."/>
            <person name="Rusch D."/>
            <person name="Podicherti R."/>
            <person name="Tsui H.-C.T."/>
            <person name="Winkler M.E."/>
        </authorList>
    </citation>
    <scope>NUCLEOTIDE SEQUENCE</scope>
</reference>
<dbReference type="AlphaFoldDB" id="A0A383DKV4"/>
<dbReference type="InterPro" id="IPR050256">
    <property type="entry name" value="Glycosyltransferase_2"/>
</dbReference>
<evidence type="ECO:0000256" key="4">
    <source>
        <dbReference type="ARBA" id="ARBA00022692"/>
    </source>
</evidence>
<accession>A0A383DKV4</accession>
<dbReference type="GO" id="GO:0005886">
    <property type="term" value="C:plasma membrane"/>
    <property type="evidence" value="ECO:0007669"/>
    <property type="project" value="TreeGrafter"/>
</dbReference>
<evidence type="ECO:0000313" key="10">
    <source>
        <dbReference type="EMBL" id="SVE45116.1"/>
    </source>
</evidence>
<keyword evidence="7 8" id="KW-0472">Membrane</keyword>
<proteinExistence type="predicted"/>
<keyword evidence="2" id="KW-0328">Glycosyltransferase</keyword>
<evidence type="ECO:0000256" key="6">
    <source>
        <dbReference type="ARBA" id="ARBA00022989"/>
    </source>
</evidence>
<organism evidence="10">
    <name type="scientific">marine metagenome</name>
    <dbReference type="NCBI Taxonomy" id="408172"/>
    <lineage>
        <taxon>unclassified sequences</taxon>
        <taxon>metagenomes</taxon>
        <taxon>ecological metagenomes</taxon>
    </lineage>
</organism>
<dbReference type="EMBL" id="UINC01218194">
    <property type="protein sequence ID" value="SVE45116.1"/>
    <property type="molecule type" value="Genomic_DNA"/>
</dbReference>
<dbReference type="GO" id="GO:0016757">
    <property type="term" value="F:glycosyltransferase activity"/>
    <property type="evidence" value="ECO:0007669"/>
    <property type="project" value="UniProtKB-KW"/>
</dbReference>
<dbReference type="CDD" id="cd04187">
    <property type="entry name" value="DPM1_like_bac"/>
    <property type="match status" value="1"/>
</dbReference>
<evidence type="ECO:0000256" key="7">
    <source>
        <dbReference type="ARBA" id="ARBA00023136"/>
    </source>
</evidence>
<evidence type="ECO:0000259" key="9">
    <source>
        <dbReference type="Pfam" id="PF00535"/>
    </source>
</evidence>
<protein>
    <recommendedName>
        <fullName evidence="9">Glycosyltransferase 2-like domain-containing protein</fullName>
    </recommendedName>
</protein>
<feature type="domain" description="Glycosyltransferase 2-like" evidence="9">
    <location>
        <begin position="1"/>
        <end position="122"/>
    </location>
</feature>
<dbReference type="InterPro" id="IPR029044">
    <property type="entry name" value="Nucleotide-diphossugar_trans"/>
</dbReference>
<evidence type="ECO:0000256" key="1">
    <source>
        <dbReference type="ARBA" id="ARBA00022475"/>
    </source>
</evidence>
<keyword evidence="4 8" id="KW-0812">Transmembrane</keyword>
<name>A0A383DKV4_9ZZZZ</name>
<keyword evidence="3" id="KW-0808">Transferase</keyword>
<dbReference type="GO" id="GO:0009103">
    <property type="term" value="P:lipopolysaccharide biosynthetic process"/>
    <property type="evidence" value="ECO:0007669"/>
    <property type="project" value="UniProtKB-KW"/>
</dbReference>
<evidence type="ECO:0000256" key="2">
    <source>
        <dbReference type="ARBA" id="ARBA00022676"/>
    </source>
</evidence>
<dbReference type="Pfam" id="PF00535">
    <property type="entry name" value="Glycos_transf_2"/>
    <property type="match status" value="1"/>
</dbReference>
<keyword evidence="1" id="KW-1003">Cell membrane</keyword>
<evidence type="ECO:0000256" key="3">
    <source>
        <dbReference type="ARBA" id="ARBA00022679"/>
    </source>
</evidence>
<dbReference type="Gene3D" id="3.90.550.10">
    <property type="entry name" value="Spore Coat Polysaccharide Biosynthesis Protein SpsA, Chain A"/>
    <property type="match status" value="1"/>
</dbReference>
<feature type="transmembrane region" description="Helical" evidence="8">
    <location>
        <begin position="186"/>
        <end position="212"/>
    </location>
</feature>
<keyword evidence="6 8" id="KW-1133">Transmembrane helix</keyword>
<dbReference type="SUPFAM" id="SSF53448">
    <property type="entry name" value="Nucleotide-diphospho-sugar transferases"/>
    <property type="match status" value="1"/>
</dbReference>
<sequence>GSRDSSFSVLRKFAEEDDRFKTIKLSRNFGSSVASLAGLRNASGDCALVISADLQDPPELIPDMVRQWRKGNKIVLAVRQGREDPLAVRMMSALYYKILRQFALKDMPPGGFDFFLIDRAVIDIVVNIEEKNTSLPGLILWVGFPKKLLYYTRKERLFGKSMWTFSKKIKYFIDSFTAFSYFPLRLASVVGTVTAILGFCYGLLTGILQLFFHRAPEGWSALMVVVLVLGGIQLL</sequence>
<feature type="non-terminal residue" evidence="10">
    <location>
        <position position="1"/>
    </location>
</feature>
<feature type="non-terminal residue" evidence="10">
    <location>
        <position position="235"/>
    </location>
</feature>
<feature type="transmembrane region" description="Helical" evidence="8">
    <location>
        <begin position="218"/>
        <end position="234"/>
    </location>
</feature>
<dbReference type="PANTHER" id="PTHR48090:SF3">
    <property type="entry name" value="UNDECAPRENYL-PHOSPHATE 4-DEOXY-4-FORMAMIDO-L-ARABINOSE TRANSFERASE"/>
    <property type="match status" value="1"/>
</dbReference>
<dbReference type="InterPro" id="IPR001173">
    <property type="entry name" value="Glyco_trans_2-like"/>
</dbReference>